<dbReference type="EMBL" id="FONL01000008">
    <property type="protein sequence ID" value="SFE52704.1"/>
    <property type="molecule type" value="Genomic_DNA"/>
</dbReference>
<name>A0A1I2B968_9FIRM</name>
<accession>A0A1I2B968</accession>
<evidence type="ECO:0000313" key="1">
    <source>
        <dbReference type="EMBL" id="SFE52704.1"/>
    </source>
</evidence>
<dbReference type="Proteomes" id="UP000198896">
    <property type="component" value="Unassembled WGS sequence"/>
</dbReference>
<dbReference type="RefSeq" id="WP_093913534.1">
    <property type="nucleotide sequence ID" value="NZ_FONL01000008.1"/>
</dbReference>
<keyword evidence="2" id="KW-1185">Reference proteome</keyword>
<proteinExistence type="predicted"/>
<dbReference type="OrthoDB" id="3242975at2"/>
<sequence length="159" mass="18061">MKTKVLRSPETEEVIKALSVYVEAGKEFDRLLELKKEKLSRAIYQSPSFDGPGGVNRNGLRSDKMANAMVSIERIDRKLCKIAGSFQTLINEVQSIIDNLKPDYNQMIVMEWRYINGEPWETISEKTGFSMSHCFLLHNKAIITLCEKGIKKGDGCKDD</sequence>
<protein>
    <submittedName>
        <fullName evidence="1">Uncharacterized protein</fullName>
    </submittedName>
</protein>
<gene>
    <name evidence="1" type="ORF">SAMN05216245_10862</name>
</gene>
<dbReference type="STRING" id="1123323.SAMN05216245_10862"/>
<evidence type="ECO:0000313" key="2">
    <source>
        <dbReference type="Proteomes" id="UP000198896"/>
    </source>
</evidence>
<organism evidence="1 2">
    <name type="scientific">Succiniclasticum ruminis DSM 9236</name>
    <dbReference type="NCBI Taxonomy" id="1123323"/>
    <lineage>
        <taxon>Bacteria</taxon>
        <taxon>Bacillati</taxon>
        <taxon>Bacillota</taxon>
        <taxon>Negativicutes</taxon>
        <taxon>Acidaminococcales</taxon>
        <taxon>Acidaminococcaceae</taxon>
        <taxon>Succiniclasticum</taxon>
    </lineage>
</organism>
<reference evidence="1 2" key="1">
    <citation type="submission" date="2016-10" db="EMBL/GenBank/DDBJ databases">
        <authorList>
            <person name="de Groot N.N."/>
        </authorList>
    </citation>
    <scope>NUCLEOTIDE SEQUENCE [LARGE SCALE GENOMIC DNA]</scope>
    <source>
        <strain evidence="1 2">DSM 9236</strain>
    </source>
</reference>
<dbReference type="AlphaFoldDB" id="A0A1I2B968"/>